<protein>
    <submittedName>
        <fullName evidence="1">Uncharacterized protein</fullName>
    </submittedName>
</protein>
<gene>
    <name evidence="1" type="ORF">C448_05353</name>
</gene>
<reference evidence="1 2" key="1">
    <citation type="journal article" date="2014" name="PLoS Genet.">
        <title>Phylogenetically driven sequencing of extremely halophilic archaea reveals strategies for static and dynamic osmo-response.</title>
        <authorList>
            <person name="Becker E.A."/>
            <person name="Seitzer P.M."/>
            <person name="Tritt A."/>
            <person name="Larsen D."/>
            <person name="Krusor M."/>
            <person name="Yao A.I."/>
            <person name="Wu D."/>
            <person name="Madern D."/>
            <person name="Eisen J.A."/>
            <person name="Darling A.E."/>
            <person name="Facciotti M.T."/>
        </authorList>
    </citation>
    <scope>NUCLEOTIDE SEQUENCE [LARGE SCALE GENOMIC DNA]</scope>
    <source>
        <strain evidence="1 2">DSM 1307</strain>
    </source>
</reference>
<evidence type="ECO:0000313" key="2">
    <source>
        <dbReference type="Proteomes" id="UP000011568"/>
    </source>
</evidence>
<organism evidence="1 2">
    <name type="scientific">Halococcus morrhuae DSM 1307</name>
    <dbReference type="NCBI Taxonomy" id="931277"/>
    <lineage>
        <taxon>Archaea</taxon>
        <taxon>Methanobacteriati</taxon>
        <taxon>Methanobacteriota</taxon>
        <taxon>Stenosarchaea group</taxon>
        <taxon>Halobacteria</taxon>
        <taxon>Halobacteriales</taxon>
        <taxon>Halococcaceae</taxon>
        <taxon>Halococcus</taxon>
    </lineage>
</organism>
<keyword evidence="2" id="KW-1185">Reference proteome</keyword>
<name>M0MPR7_HALMO</name>
<dbReference type="EMBL" id="AOMC01000076">
    <property type="protein sequence ID" value="EMA47353.1"/>
    <property type="molecule type" value="Genomic_DNA"/>
</dbReference>
<evidence type="ECO:0000313" key="1">
    <source>
        <dbReference type="EMBL" id="EMA47353.1"/>
    </source>
</evidence>
<sequence length="171" mass="19995">MRIAGQHPVYLVDEEMRIVLVDEIVECLHRLRAEILPRRIARVREDDESSFRLHRFCDSVDREVPFWRFGSNFTNLSNRLGDAHKRLVGRRDDDSMVPFTQKRHEREKICLLRSTGENDFLSITVIALSDFRSKFRSSVSRNDVSEFIYVEIEPVGRETSNAAFGEHQISV</sequence>
<accession>M0MPR7</accession>
<dbReference type="Proteomes" id="UP000011568">
    <property type="component" value="Unassembled WGS sequence"/>
</dbReference>
<dbReference type="AlphaFoldDB" id="M0MPR7"/>
<comment type="caution">
    <text evidence="1">The sequence shown here is derived from an EMBL/GenBank/DDBJ whole genome shotgun (WGS) entry which is preliminary data.</text>
</comment>
<proteinExistence type="predicted"/>